<dbReference type="EMBL" id="FYEH01000013">
    <property type="protein sequence ID" value="SNB75222.1"/>
    <property type="molecule type" value="Genomic_DNA"/>
</dbReference>
<dbReference type="PROSITE" id="PS50977">
    <property type="entry name" value="HTH_TETR_2"/>
    <property type="match status" value="1"/>
</dbReference>
<dbReference type="PANTHER" id="PTHR47506">
    <property type="entry name" value="TRANSCRIPTIONAL REGULATORY PROTEIN"/>
    <property type="match status" value="1"/>
</dbReference>
<keyword evidence="7" id="KW-1185">Reference proteome</keyword>
<evidence type="ECO:0000256" key="3">
    <source>
        <dbReference type="ARBA" id="ARBA00023163"/>
    </source>
</evidence>
<gene>
    <name evidence="6" type="ORF">SAMN07250955_1136</name>
</gene>
<dbReference type="InterPro" id="IPR036271">
    <property type="entry name" value="Tet_transcr_reg_TetR-rel_C_sf"/>
</dbReference>
<dbReference type="SUPFAM" id="SSF46689">
    <property type="entry name" value="Homeodomain-like"/>
    <property type="match status" value="1"/>
</dbReference>
<feature type="DNA-binding region" description="H-T-H motif" evidence="4">
    <location>
        <begin position="31"/>
        <end position="50"/>
    </location>
</feature>
<protein>
    <submittedName>
        <fullName evidence="6">Transcriptional regulator, TetR family</fullName>
    </submittedName>
</protein>
<dbReference type="InterPro" id="IPR009057">
    <property type="entry name" value="Homeodomain-like_sf"/>
</dbReference>
<dbReference type="Proteomes" id="UP000197065">
    <property type="component" value="Unassembled WGS sequence"/>
</dbReference>
<accession>A0A212RRT5</accession>
<evidence type="ECO:0000313" key="7">
    <source>
        <dbReference type="Proteomes" id="UP000197065"/>
    </source>
</evidence>
<feature type="domain" description="HTH tetR-type" evidence="5">
    <location>
        <begin position="8"/>
        <end position="68"/>
    </location>
</feature>
<dbReference type="OrthoDB" id="9795242at2"/>
<evidence type="ECO:0000313" key="6">
    <source>
        <dbReference type="EMBL" id="SNB75222.1"/>
    </source>
</evidence>
<dbReference type="Gene3D" id="1.10.357.10">
    <property type="entry name" value="Tetracycline Repressor, domain 2"/>
    <property type="match status" value="1"/>
</dbReference>
<dbReference type="AlphaFoldDB" id="A0A212RRT5"/>
<proteinExistence type="predicted"/>
<keyword evidence="1" id="KW-0805">Transcription regulation</keyword>
<keyword evidence="2 4" id="KW-0238">DNA-binding</keyword>
<dbReference type="Pfam" id="PF00440">
    <property type="entry name" value="TetR_N"/>
    <property type="match status" value="1"/>
</dbReference>
<evidence type="ECO:0000256" key="4">
    <source>
        <dbReference type="PROSITE-ProRule" id="PRU00335"/>
    </source>
</evidence>
<reference evidence="6 7" key="1">
    <citation type="submission" date="2017-06" db="EMBL/GenBank/DDBJ databases">
        <authorList>
            <person name="Kim H.J."/>
            <person name="Triplett B.A."/>
        </authorList>
    </citation>
    <scope>NUCLEOTIDE SEQUENCE [LARGE SCALE GENOMIC DNA]</scope>
    <source>
        <strain evidence="6 7">B29T1</strain>
    </source>
</reference>
<organism evidence="6 7">
    <name type="scientific">Arboricoccus pini</name>
    <dbReference type="NCBI Taxonomy" id="1963835"/>
    <lineage>
        <taxon>Bacteria</taxon>
        <taxon>Pseudomonadati</taxon>
        <taxon>Pseudomonadota</taxon>
        <taxon>Alphaproteobacteria</taxon>
        <taxon>Geminicoccales</taxon>
        <taxon>Geminicoccaceae</taxon>
        <taxon>Arboricoccus</taxon>
    </lineage>
</organism>
<evidence type="ECO:0000259" key="5">
    <source>
        <dbReference type="PROSITE" id="PS50977"/>
    </source>
</evidence>
<dbReference type="PANTHER" id="PTHR47506:SF1">
    <property type="entry name" value="HTH-TYPE TRANSCRIPTIONAL REGULATOR YJDC"/>
    <property type="match status" value="1"/>
</dbReference>
<evidence type="ECO:0000256" key="2">
    <source>
        <dbReference type="ARBA" id="ARBA00023125"/>
    </source>
</evidence>
<dbReference type="InterPro" id="IPR001647">
    <property type="entry name" value="HTH_TetR"/>
</dbReference>
<dbReference type="GO" id="GO:0003677">
    <property type="term" value="F:DNA binding"/>
    <property type="evidence" value="ECO:0007669"/>
    <property type="project" value="UniProtKB-UniRule"/>
</dbReference>
<evidence type="ECO:0000256" key="1">
    <source>
        <dbReference type="ARBA" id="ARBA00023015"/>
    </source>
</evidence>
<dbReference type="Gene3D" id="1.10.10.60">
    <property type="entry name" value="Homeodomain-like"/>
    <property type="match status" value="1"/>
</dbReference>
<dbReference type="InterPro" id="IPR023772">
    <property type="entry name" value="DNA-bd_HTH_TetR-type_CS"/>
</dbReference>
<sequence length="206" mass="22485">MAIGRPRAFDIDEALDKALLVFWQQGYEGTSLSDLTAAMGINRPSLYAAFGNKEALFRKSLDRYYARAREKMDTALAEPTTRGVAERLLAIVIERIADPCNPSGCMIVQCRSEKTEAIRRALDDCRISGEARLCERFTKARAEGDLPPDIEPRDLARYLATVIQGMSIQAAGGADAADLKRIAALAIRAWPVPTTTPKRAGKSVAA</sequence>
<name>A0A212RRT5_9PROT</name>
<dbReference type="RefSeq" id="WP_088562445.1">
    <property type="nucleotide sequence ID" value="NZ_FYEH01000013.1"/>
</dbReference>
<keyword evidence="3" id="KW-0804">Transcription</keyword>
<dbReference type="SUPFAM" id="SSF48498">
    <property type="entry name" value="Tetracyclin repressor-like, C-terminal domain"/>
    <property type="match status" value="1"/>
</dbReference>
<dbReference type="PROSITE" id="PS01081">
    <property type="entry name" value="HTH_TETR_1"/>
    <property type="match status" value="1"/>
</dbReference>